<dbReference type="EMBL" id="FOXD01000037">
    <property type="protein sequence ID" value="SFQ39999.1"/>
    <property type="molecule type" value="Genomic_DNA"/>
</dbReference>
<keyword evidence="1" id="KW-0812">Transmembrane</keyword>
<dbReference type="STRING" id="1884432.SAMN05518683_1374"/>
<name>A0A1I5Y740_9BACI</name>
<dbReference type="InterPro" id="IPR014719">
    <property type="entry name" value="Ribosomal_bL12_C/ClpS-like"/>
</dbReference>
<keyword evidence="2" id="KW-0689">Ribosomal protein</keyword>
<dbReference type="Proteomes" id="UP000198892">
    <property type="component" value="Unassembled WGS sequence"/>
</dbReference>
<dbReference type="RefSeq" id="WP_093339724.1">
    <property type="nucleotide sequence ID" value="NZ_FOXD01000037.1"/>
</dbReference>
<keyword evidence="3" id="KW-1185">Reference proteome</keyword>
<evidence type="ECO:0000313" key="3">
    <source>
        <dbReference type="Proteomes" id="UP000198892"/>
    </source>
</evidence>
<dbReference type="Gene3D" id="3.30.1390.10">
    <property type="match status" value="1"/>
</dbReference>
<reference evidence="3" key="1">
    <citation type="submission" date="2016-10" db="EMBL/GenBank/DDBJ databases">
        <authorList>
            <person name="Varghese N."/>
            <person name="Submissions S."/>
        </authorList>
    </citation>
    <scope>NUCLEOTIDE SEQUENCE [LARGE SCALE GENOMIC DNA]</scope>
    <source>
        <strain evidence="3">S7</strain>
    </source>
</reference>
<protein>
    <submittedName>
        <fullName evidence="2">Ribosomal protein L7/L12 C-terminal domain-containing protein</fullName>
    </submittedName>
</protein>
<feature type="transmembrane region" description="Helical" evidence="1">
    <location>
        <begin position="6"/>
        <end position="24"/>
    </location>
</feature>
<gene>
    <name evidence="2" type="ORF">SAMN05518683_1374</name>
</gene>
<keyword evidence="1" id="KW-1133">Transmembrane helix</keyword>
<dbReference type="AlphaFoldDB" id="A0A1I5Y740"/>
<keyword evidence="2" id="KW-0687">Ribonucleoprotein</keyword>
<sequence length="93" mass="10647">MVLQFIDVLLLGICVYLLFSVIQLKGRVRGLNYMVNQLSSQTDTPDMPINHECRQLLRENKDVKAVKRVREALGLSLVEAKQYVDSLKLDVRS</sequence>
<dbReference type="GO" id="GO:0005840">
    <property type="term" value="C:ribosome"/>
    <property type="evidence" value="ECO:0007669"/>
    <property type="project" value="UniProtKB-KW"/>
</dbReference>
<accession>A0A1I5Y740</accession>
<evidence type="ECO:0000256" key="1">
    <source>
        <dbReference type="SAM" id="Phobius"/>
    </source>
</evidence>
<keyword evidence="1" id="KW-0472">Membrane</keyword>
<evidence type="ECO:0000313" key="2">
    <source>
        <dbReference type="EMBL" id="SFQ39999.1"/>
    </source>
</evidence>
<dbReference type="OrthoDB" id="2649700at2"/>
<proteinExistence type="predicted"/>
<organism evidence="2 3">
    <name type="scientific">Salibacterium halotolerans</name>
    <dbReference type="NCBI Taxonomy" id="1884432"/>
    <lineage>
        <taxon>Bacteria</taxon>
        <taxon>Bacillati</taxon>
        <taxon>Bacillota</taxon>
        <taxon>Bacilli</taxon>
        <taxon>Bacillales</taxon>
        <taxon>Bacillaceae</taxon>
    </lineage>
</organism>